<dbReference type="EMBL" id="CP040332">
    <property type="protein sequence ID" value="QCS45096.1"/>
    <property type="molecule type" value="Genomic_DNA"/>
</dbReference>
<evidence type="ECO:0000256" key="1">
    <source>
        <dbReference type="ARBA" id="ARBA00022729"/>
    </source>
</evidence>
<sequence length="296" mass="33223">MTIASSYESDHVTVQAADRFKEIVEDEADELTVEVVPGGSYGGEGEIAEQVREGAIQAHADSRWPFTQYAPEYEFVNIPIVFDDFEHLTRVTESEEFQPGLEQIISEGNQRMIGQWIDRGLRHFTSNEPVREPADVEGVDLRLPPLDNWVAIWEEIGANPTTVALDELYSALQTGTVGASEGDIPQIHSFNLNEVQDYLSYTGHHVQVGALYMNEDFYQGLDESHQDLVDEASNQATQEISESVRDQISEMESELQEGGMELIEDVNREAFKDAARPVVESMFDDFAGSLDQWQSI</sequence>
<dbReference type="Gene3D" id="3.40.190.170">
    <property type="entry name" value="Bacterial extracellular solute-binding protein, family 7"/>
    <property type="match status" value="1"/>
</dbReference>
<name>A0A4V1G0E8_9EURY</name>
<evidence type="ECO:0000313" key="3">
    <source>
        <dbReference type="Proteomes" id="UP000302218"/>
    </source>
</evidence>
<dbReference type="InterPro" id="IPR018389">
    <property type="entry name" value="DctP_fam"/>
</dbReference>
<gene>
    <name evidence="2" type="ORF">FEJ81_21950</name>
</gene>
<dbReference type="KEGG" id="nvr:FEJ81_21950"/>
<dbReference type="PANTHER" id="PTHR33376">
    <property type="match status" value="1"/>
</dbReference>
<dbReference type="InterPro" id="IPR038404">
    <property type="entry name" value="TRAP_DctP_sf"/>
</dbReference>
<dbReference type="CDD" id="cd13603">
    <property type="entry name" value="PBP2_TRAP_Siap_TeaA_like"/>
    <property type="match status" value="1"/>
</dbReference>
<dbReference type="PANTHER" id="PTHR33376:SF4">
    <property type="entry name" value="SIALIC ACID-BINDING PERIPLASMIC PROTEIN SIAP"/>
    <property type="match status" value="1"/>
</dbReference>
<organism evidence="2 3">
    <name type="scientific">Natrinema versiforme</name>
    <dbReference type="NCBI Taxonomy" id="88724"/>
    <lineage>
        <taxon>Archaea</taxon>
        <taxon>Methanobacteriati</taxon>
        <taxon>Methanobacteriota</taxon>
        <taxon>Stenosarchaea group</taxon>
        <taxon>Halobacteria</taxon>
        <taxon>Halobacteriales</taxon>
        <taxon>Natrialbaceae</taxon>
        <taxon>Natrinema</taxon>
    </lineage>
</organism>
<evidence type="ECO:0000313" key="2">
    <source>
        <dbReference type="EMBL" id="QCS45096.1"/>
    </source>
</evidence>
<keyword evidence="1" id="KW-0732">Signal</keyword>
<geneLocation type="plasmid" evidence="3">
    <name>pnve414</name>
</geneLocation>
<protein>
    <submittedName>
        <fullName evidence="2">TRAP transporter substrate-binding protein</fullName>
    </submittedName>
</protein>
<dbReference type="Proteomes" id="UP000302218">
    <property type="component" value="Plasmid pNVE414"/>
</dbReference>
<dbReference type="GO" id="GO:0055085">
    <property type="term" value="P:transmembrane transport"/>
    <property type="evidence" value="ECO:0007669"/>
    <property type="project" value="InterPro"/>
</dbReference>
<dbReference type="AlphaFoldDB" id="A0A4V1G0E8"/>
<dbReference type="NCBIfam" id="NF037995">
    <property type="entry name" value="TRAP_S1"/>
    <property type="match status" value="1"/>
</dbReference>
<dbReference type="Pfam" id="PF03480">
    <property type="entry name" value="DctP"/>
    <property type="match status" value="1"/>
</dbReference>
<proteinExistence type="predicted"/>
<keyword evidence="2" id="KW-0614">Plasmid</keyword>
<reference evidence="3" key="1">
    <citation type="submission" date="2019-05" db="EMBL/GenBank/DDBJ databases">
        <title>Genome sequence and methylation pattern of the halophilic Archaeon Natrinema versiforme BOL5-4.</title>
        <authorList>
            <person name="DasSarma P."/>
            <person name="Anton B.P."/>
            <person name="DasSarma S.L."/>
            <person name="Martinez F.L."/>
            <person name="Guzman D."/>
            <person name="Roberts R.J."/>
            <person name="DasSarma S."/>
        </authorList>
    </citation>
    <scope>NUCLEOTIDE SEQUENCE [LARGE SCALE GENOMIC DNA]</scope>
    <source>
        <strain evidence="3">BOL5-4</strain>
        <plasmid evidence="3">pnve414</plasmid>
    </source>
</reference>
<accession>A0A4V1G0E8</accession>